<evidence type="ECO:0000256" key="5">
    <source>
        <dbReference type="SAM" id="Phobius"/>
    </source>
</evidence>
<comment type="caution">
    <text evidence="7">The sequence shown here is derived from an EMBL/GenBank/DDBJ whole genome shotgun (WGS) entry which is preliminary data.</text>
</comment>
<dbReference type="InterPro" id="IPR002018">
    <property type="entry name" value="CarbesteraseB"/>
</dbReference>
<feature type="region of interest" description="Disordered" evidence="4">
    <location>
        <begin position="1"/>
        <end position="59"/>
    </location>
</feature>
<evidence type="ECO:0000256" key="3">
    <source>
        <dbReference type="RuleBase" id="RU361235"/>
    </source>
</evidence>
<dbReference type="SUPFAM" id="SSF53474">
    <property type="entry name" value="alpha/beta-Hydrolases"/>
    <property type="match status" value="1"/>
</dbReference>
<comment type="similarity">
    <text evidence="1 3">Belongs to the type-B carboxylesterase/lipase family.</text>
</comment>
<dbReference type="InterPro" id="IPR050309">
    <property type="entry name" value="Type-B_Carboxylest/Lipase"/>
</dbReference>
<dbReference type="InterPro" id="IPR019826">
    <property type="entry name" value="Carboxylesterase_B_AS"/>
</dbReference>
<name>A0ABR2UJ30_9PEZI</name>
<sequence length="699" mass="75615">MRPASSNEGEAENVPPACPPKTYDGHKKATDVNVVEASSSQLDLESSKDSDSMPPSQKAPWWSRYSGYQKLKVIPPSRTRRAIFLASAGGAITLIVLFVWLAKTHRLSGFPLKDNVKITLPQGTYFGDITPKSDKYPRAIEAWRGVPYAQSTGGDNRFRAPQPLPDGVNSEAIYDARDFGSICGNSGAEDCLNLNIYRPHYGDDAKADAADMAKIGGEGKKLPVVIYVHGGGFNGGSGKERNMASFVSWAAAPIIGISFNYRVGALGFLPSTLSQKEGVLNLGLKDQQMLLAWVQSHVAGFGGDPDNVTLMGLSAGAHSIGHQLISYAPANKLTKEPAPFHKVVMESGGPTARAVFAPSHPLHEKQFREFLKACGLSGTPDAQLFTQLRALPLAKIQSASNSIWNKYNRPTLRWAFQPSIDGPGGIIPDLPIESWKKGNALRIPIMSGFDTNEGATFVPTKDSDSKALRNLMGGIIPALNETSLKTMENIYPDPLTTTKGKQMYVIAPPAGFGKQFWRLDDAYAHYAYICPVLQTGHFASTATDSKAPVYIYHFAARSAAHGATDHGDEAPVVAHDQQVLANYPGLTKTADSMTSFWSRFAAFGDPNPTYPNSAADSSMTWEKFTSPFSDKGDSTSGGKGQVALFAEGNDERMGVRGRSSFGVPAQTIALTDRELMECRYWFDRVIYSEGFGDGNLTFT</sequence>
<dbReference type="EMBL" id="JARVKF010000424">
    <property type="protein sequence ID" value="KAK9414618.1"/>
    <property type="molecule type" value="Genomic_DNA"/>
</dbReference>
<feature type="transmembrane region" description="Helical" evidence="5">
    <location>
        <begin position="82"/>
        <end position="102"/>
    </location>
</feature>
<keyword evidence="5" id="KW-0472">Membrane</keyword>
<dbReference type="Proteomes" id="UP001408356">
    <property type="component" value="Unassembled WGS sequence"/>
</dbReference>
<evidence type="ECO:0000313" key="8">
    <source>
        <dbReference type="Proteomes" id="UP001408356"/>
    </source>
</evidence>
<evidence type="ECO:0000256" key="1">
    <source>
        <dbReference type="ARBA" id="ARBA00005964"/>
    </source>
</evidence>
<evidence type="ECO:0000259" key="6">
    <source>
        <dbReference type="Pfam" id="PF00135"/>
    </source>
</evidence>
<reference evidence="7 8" key="1">
    <citation type="journal article" date="2024" name="J. Plant Pathol.">
        <title>Sequence and assembly of the genome of Seiridium unicorne, isolate CBS 538.82, causal agent of cypress canker disease.</title>
        <authorList>
            <person name="Scali E."/>
            <person name="Rocca G.D."/>
            <person name="Danti R."/>
            <person name="Garbelotto M."/>
            <person name="Barberini S."/>
            <person name="Baroncelli R."/>
            <person name="Emiliani G."/>
        </authorList>
    </citation>
    <scope>NUCLEOTIDE SEQUENCE [LARGE SCALE GENOMIC DNA]</scope>
    <source>
        <strain evidence="7 8">BM-138-508</strain>
    </source>
</reference>
<dbReference type="Pfam" id="PF00135">
    <property type="entry name" value="COesterase"/>
    <property type="match status" value="1"/>
</dbReference>
<protein>
    <recommendedName>
        <fullName evidence="3">Carboxylic ester hydrolase</fullName>
        <ecNumber evidence="3">3.1.1.-</ecNumber>
    </recommendedName>
</protein>
<evidence type="ECO:0000256" key="2">
    <source>
        <dbReference type="ARBA" id="ARBA00022801"/>
    </source>
</evidence>
<dbReference type="EC" id="3.1.1.-" evidence="3"/>
<keyword evidence="5" id="KW-1133">Transmembrane helix</keyword>
<dbReference type="InterPro" id="IPR029058">
    <property type="entry name" value="AB_hydrolase_fold"/>
</dbReference>
<dbReference type="PROSITE" id="PS00122">
    <property type="entry name" value="CARBOXYLESTERASE_B_1"/>
    <property type="match status" value="1"/>
</dbReference>
<dbReference type="PANTHER" id="PTHR11559">
    <property type="entry name" value="CARBOXYLESTERASE"/>
    <property type="match status" value="1"/>
</dbReference>
<proteinExistence type="inferred from homology"/>
<accession>A0ABR2UJ30</accession>
<keyword evidence="2 3" id="KW-0378">Hydrolase</keyword>
<gene>
    <name evidence="7" type="ORF">SUNI508_11056</name>
</gene>
<feature type="domain" description="Carboxylesterase type B" evidence="6">
    <location>
        <begin position="117"/>
        <end position="626"/>
    </location>
</feature>
<keyword evidence="8" id="KW-1185">Reference proteome</keyword>
<dbReference type="Gene3D" id="3.40.50.1820">
    <property type="entry name" value="alpha/beta hydrolase"/>
    <property type="match status" value="1"/>
</dbReference>
<evidence type="ECO:0000256" key="4">
    <source>
        <dbReference type="SAM" id="MobiDB-lite"/>
    </source>
</evidence>
<keyword evidence="5" id="KW-0812">Transmembrane</keyword>
<organism evidence="7 8">
    <name type="scientific">Seiridium unicorne</name>
    <dbReference type="NCBI Taxonomy" id="138068"/>
    <lineage>
        <taxon>Eukaryota</taxon>
        <taxon>Fungi</taxon>
        <taxon>Dikarya</taxon>
        <taxon>Ascomycota</taxon>
        <taxon>Pezizomycotina</taxon>
        <taxon>Sordariomycetes</taxon>
        <taxon>Xylariomycetidae</taxon>
        <taxon>Amphisphaeriales</taxon>
        <taxon>Sporocadaceae</taxon>
        <taxon>Seiridium</taxon>
    </lineage>
</organism>
<dbReference type="GO" id="GO:0016787">
    <property type="term" value="F:hydrolase activity"/>
    <property type="evidence" value="ECO:0007669"/>
    <property type="project" value="UniProtKB-KW"/>
</dbReference>
<evidence type="ECO:0000313" key="7">
    <source>
        <dbReference type="EMBL" id="KAK9414618.1"/>
    </source>
</evidence>